<keyword evidence="3" id="KW-1185">Reference proteome</keyword>
<accession>A0A4Q1BX53</accession>
<evidence type="ECO:0000313" key="3">
    <source>
        <dbReference type="Proteomes" id="UP000289152"/>
    </source>
</evidence>
<feature type="compositionally biased region" description="Basic and acidic residues" evidence="1">
    <location>
        <begin position="396"/>
        <end position="407"/>
    </location>
</feature>
<sequence>MAPPPSLASSNSTSSTRRPSYTRNELFSLAQTPDLPSIKGLEKFPIIRERRETDGWDKWGIDESFSSLLNNEPISKLFPVPPSLPSAPVLIPSSERTSTTTNMSISTVSSPQNLIRLSESDNTSPIVNNKTSEEQDKKTELVFEYLSPASKEAPAPPIRLAFTNPFDTSRPLAEQKKPSAVSIFNTPGSLSRTSSTSTASTLGMMSLGKDFDNLRLHRSMSRSSSISSVSSGSADDPDWRKSQKKEERRSTLNRFAAPWPLPATTPVIAPMPSSSPGPRFQALKTKIGVSDHGMSHPEIGKGVNEAKDEGTSLPLPKAASLPPRPGPIAPVYVKRESAALAQPMSLPNVAPMSHIWETEEAMSGNERRRRASEVSGGQGWQTPSRGTSDAGSVSSEEGRGQDQRPERLVNLGKSLRKSVSEKVRA</sequence>
<feature type="region of interest" description="Disordered" evidence="1">
    <location>
        <begin position="1"/>
        <end position="22"/>
    </location>
</feature>
<feature type="compositionally biased region" description="Low complexity" evidence="1">
    <location>
        <begin position="7"/>
        <end position="22"/>
    </location>
</feature>
<proteinExistence type="predicted"/>
<name>A0A4Q1BX53_TREME</name>
<dbReference type="AlphaFoldDB" id="A0A4Q1BX53"/>
<feature type="compositionally biased region" description="Polar residues" evidence="1">
    <location>
        <begin position="380"/>
        <end position="395"/>
    </location>
</feature>
<protein>
    <submittedName>
        <fullName evidence="2">Uncharacterized protein</fullName>
    </submittedName>
</protein>
<feature type="region of interest" description="Disordered" evidence="1">
    <location>
        <begin position="163"/>
        <end position="203"/>
    </location>
</feature>
<feature type="compositionally biased region" description="Polar residues" evidence="1">
    <location>
        <begin position="95"/>
        <end position="105"/>
    </location>
</feature>
<comment type="caution">
    <text evidence="2">The sequence shown here is derived from an EMBL/GenBank/DDBJ whole genome shotgun (WGS) entry which is preliminary data.</text>
</comment>
<feature type="region of interest" description="Disordered" evidence="1">
    <location>
        <begin position="220"/>
        <end position="253"/>
    </location>
</feature>
<evidence type="ECO:0000256" key="1">
    <source>
        <dbReference type="SAM" id="MobiDB-lite"/>
    </source>
</evidence>
<feature type="compositionally biased region" description="Low complexity" evidence="1">
    <location>
        <begin position="221"/>
        <end position="233"/>
    </location>
</feature>
<dbReference type="OrthoDB" id="2592750at2759"/>
<dbReference type="Proteomes" id="UP000289152">
    <property type="component" value="Unassembled WGS sequence"/>
</dbReference>
<dbReference type="InParanoid" id="A0A4Q1BX53"/>
<dbReference type="VEuPathDB" id="FungiDB:TREMEDRAFT_59130"/>
<dbReference type="EMBL" id="SDIL01000001">
    <property type="protein sequence ID" value="RXK42666.1"/>
    <property type="molecule type" value="Genomic_DNA"/>
</dbReference>
<feature type="compositionally biased region" description="Basic and acidic residues" evidence="1">
    <location>
        <begin position="237"/>
        <end position="250"/>
    </location>
</feature>
<feature type="compositionally biased region" description="Low complexity" evidence="1">
    <location>
        <begin position="186"/>
        <end position="203"/>
    </location>
</feature>
<feature type="region of interest" description="Disordered" evidence="1">
    <location>
        <begin position="85"/>
        <end position="105"/>
    </location>
</feature>
<reference evidence="2 3" key="1">
    <citation type="submission" date="2016-06" db="EMBL/GenBank/DDBJ databases">
        <title>Evolution of pathogenesis and genome organization in the Tremellales.</title>
        <authorList>
            <person name="Cuomo C."/>
            <person name="Litvintseva A."/>
            <person name="Heitman J."/>
            <person name="Chen Y."/>
            <person name="Sun S."/>
            <person name="Springer D."/>
            <person name="Dromer F."/>
            <person name="Young S."/>
            <person name="Zeng Q."/>
            <person name="Chapman S."/>
            <person name="Gujja S."/>
            <person name="Saif S."/>
            <person name="Birren B."/>
        </authorList>
    </citation>
    <scope>NUCLEOTIDE SEQUENCE [LARGE SCALE GENOMIC DNA]</scope>
    <source>
        <strain evidence="2 3">ATCC 28783</strain>
    </source>
</reference>
<feature type="region of interest" description="Disordered" evidence="1">
    <location>
        <begin position="357"/>
        <end position="425"/>
    </location>
</feature>
<gene>
    <name evidence="2" type="ORF">M231_00221</name>
</gene>
<evidence type="ECO:0000313" key="2">
    <source>
        <dbReference type="EMBL" id="RXK42666.1"/>
    </source>
</evidence>
<organism evidence="2 3">
    <name type="scientific">Tremella mesenterica</name>
    <name type="common">Jelly fungus</name>
    <dbReference type="NCBI Taxonomy" id="5217"/>
    <lineage>
        <taxon>Eukaryota</taxon>
        <taxon>Fungi</taxon>
        <taxon>Dikarya</taxon>
        <taxon>Basidiomycota</taxon>
        <taxon>Agaricomycotina</taxon>
        <taxon>Tremellomycetes</taxon>
        <taxon>Tremellales</taxon>
        <taxon>Tremellaceae</taxon>
        <taxon>Tremella</taxon>
    </lineage>
</organism>